<dbReference type="KEGG" id="tab:CIG75_04315"/>
<dbReference type="OrthoDB" id="109833at2"/>
<reference evidence="2 3" key="1">
    <citation type="journal article" date="2015" name="Int. J. Syst. Evol. Microbiol.">
        <title>Tumebacillus algifaecis sp. nov., isolated from decomposing algal scum.</title>
        <authorList>
            <person name="Wu Y.F."/>
            <person name="Zhang B."/>
            <person name="Xing P."/>
            <person name="Wu Q.L."/>
            <person name="Liu S.J."/>
        </authorList>
    </citation>
    <scope>NUCLEOTIDE SEQUENCE [LARGE SCALE GENOMIC DNA]</scope>
    <source>
        <strain evidence="2 3">THMBR28</strain>
    </source>
</reference>
<keyword evidence="3" id="KW-1185">Reference proteome</keyword>
<feature type="transmembrane region" description="Helical" evidence="1">
    <location>
        <begin position="12"/>
        <end position="32"/>
    </location>
</feature>
<evidence type="ECO:0000313" key="2">
    <source>
        <dbReference type="EMBL" id="ASS74285.1"/>
    </source>
</evidence>
<keyword evidence="1" id="KW-0812">Transmembrane</keyword>
<evidence type="ECO:0000256" key="1">
    <source>
        <dbReference type="SAM" id="Phobius"/>
    </source>
</evidence>
<dbReference type="EMBL" id="CP022657">
    <property type="protein sequence ID" value="ASS74285.1"/>
    <property type="molecule type" value="Genomic_DNA"/>
</dbReference>
<gene>
    <name evidence="2" type="ORF">CIG75_04315</name>
</gene>
<name>A0A223CYF5_9BACL</name>
<dbReference type="Proteomes" id="UP000214688">
    <property type="component" value="Chromosome"/>
</dbReference>
<feature type="transmembrane region" description="Helical" evidence="1">
    <location>
        <begin position="71"/>
        <end position="91"/>
    </location>
</feature>
<dbReference type="AlphaFoldDB" id="A0A223CYF5"/>
<proteinExistence type="predicted"/>
<organism evidence="2 3">
    <name type="scientific">Tumebacillus algifaecis</name>
    <dbReference type="NCBI Taxonomy" id="1214604"/>
    <lineage>
        <taxon>Bacteria</taxon>
        <taxon>Bacillati</taxon>
        <taxon>Bacillota</taxon>
        <taxon>Bacilli</taxon>
        <taxon>Bacillales</taxon>
        <taxon>Alicyclobacillaceae</taxon>
        <taxon>Tumebacillus</taxon>
    </lineage>
</organism>
<sequence length="132" mass="14774">MVTGWYGWPIERVVILLLGLMFFMIFVQVTMYHYRQNFRHWSMWIPVLATPIDGLALVTLTFANLSWLRAALSVLLAASLLAGAFGSFMHLRGVGERVGGYEMRNFLVGPPATLPGLITLSSVIGLILLYWA</sequence>
<evidence type="ECO:0000313" key="3">
    <source>
        <dbReference type="Proteomes" id="UP000214688"/>
    </source>
</evidence>
<accession>A0A223CYF5</accession>
<keyword evidence="1" id="KW-1133">Transmembrane helix</keyword>
<protein>
    <submittedName>
        <fullName evidence="2">Uncharacterized protein</fullName>
    </submittedName>
</protein>
<keyword evidence="1" id="KW-0472">Membrane</keyword>
<feature type="transmembrane region" description="Helical" evidence="1">
    <location>
        <begin position="112"/>
        <end position="131"/>
    </location>
</feature>
<feature type="transmembrane region" description="Helical" evidence="1">
    <location>
        <begin position="44"/>
        <end position="65"/>
    </location>
</feature>